<sequence>MIIKKILTKTLITILLLASIIFSTYSPTASIVVNLLEILLLFWSFLMLFEDNLYQKSNVTKKTIKNEFLRIIIIYTLLMVSVNDYSSNIANNLVFAKSFLSLIAIIILATFNSTYILFMLLNDLIKTNHLSVKKILQCYVKQMTKKILFLISYLNFIKWLRMMFYKNQKQAWVNNKMQKINYTKVIKLDIVSFYDKCKKPFFK</sequence>
<gene>
    <name evidence="2" type="ORF">SHELI_v1c11290</name>
</gene>
<keyword evidence="3" id="KW-1185">Reference proteome</keyword>
<evidence type="ECO:0000313" key="3">
    <source>
        <dbReference type="Proteomes" id="UP000094378"/>
    </source>
</evidence>
<feature type="transmembrane region" description="Helical" evidence="1">
    <location>
        <begin position="68"/>
        <end position="86"/>
    </location>
</feature>
<proteinExistence type="predicted"/>
<dbReference type="KEGG" id="shj:SHELI_v1c11290"/>
<organism evidence="2 3">
    <name type="scientific">Spiroplasma helicoides</name>
    <dbReference type="NCBI Taxonomy" id="216938"/>
    <lineage>
        <taxon>Bacteria</taxon>
        <taxon>Bacillati</taxon>
        <taxon>Mycoplasmatota</taxon>
        <taxon>Mollicutes</taxon>
        <taxon>Entomoplasmatales</taxon>
        <taxon>Spiroplasmataceae</taxon>
        <taxon>Spiroplasma</taxon>
    </lineage>
</organism>
<keyword evidence="1" id="KW-0472">Membrane</keyword>
<name>A0A1B3SMC2_9MOLU</name>
<feature type="transmembrane region" description="Helical" evidence="1">
    <location>
        <begin position="31"/>
        <end position="48"/>
    </location>
</feature>
<feature type="transmembrane region" description="Helical" evidence="1">
    <location>
        <begin position="146"/>
        <end position="164"/>
    </location>
</feature>
<dbReference type="EMBL" id="CP017015">
    <property type="protein sequence ID" value="AOG61076.1"/>
    <property type="molecule type" value="Genomic_DNA"/>
</dbReference>
<feature type="transmembrane region" description="Helical" evidence="1">
    <location>
        <begin position="7"/>
        <end position="25"/>
    </location>
</feature>
<dbReference type="Proteomes" id="UP000094378">
    <property type="component" value="Chromosome"/>
</dbReference>
<keyword evidence="1" id="KW-1133">Transmembrane helix</keyword>
<accession>A0A1B3SMC2</accession>
<dbReference type="AlphaFoldDB" id="A0A1B3SMC2"/>
<keyword evidence="1" id="KW-0812">Transmembrane</keyword>
<dbReference type="STRING" id="216938.SHELI_v1c11290"/>
<dbReference type="RefSeq" id="WP_069117518.1">
    <property type="nucleotide sequence ID" value="NZ_CP017015.1"/>
</dbReference>
<feature type="transmembrane region" description="Helical" evidence="1">
    <location>
        <begin position="98"/>
        <end position="125"/>
    </location>
</feature>
<reference evidence="2 3" key="1">
    <citation type="submission" date="2016-08" db="EMBL/GenBank/DDBJ databases">
        <title>Complete genome sequence of Spiroplasma helicoides TABS-2 (DSM 22551).</title>
        <authorList>
            <person name="Shen W.-Y."/>
            <person name="Lo W.-S."/>
            <person name="Lai Y.-C."/>
            <person name="Kuo C.-H."/>
        </authorList>
    </citation>
    <scope>NUCLEOTIDE SEQUENCE [LARGE SCALE GENOMIC DNA]</scope>
    <source>
        <strain evidence="2 3">TABS-2</strain>
    </source>
</reference>
<evidence type="ECO:0000256" key="1">
    <source>
        <dbReference type="SAM" id="Phobius"/>
    </source>
</evidence>
<protein>
    <submittedName>
        <fullName evidence="2">Uncharacterized protein</fullName>
    </submittedName>
</protein>
<evidence type="ECO:0000313" key="2">
    <source>
        <dbReference type="EMBL" id="AOG61076.1"/>
    </source>
</evidence>